<sequence>MEINKIKEKIRDYFKKKREVAAVYLYGSFARGEEKRESDIDLAVLFRNQKDDRLALRLEYTDDLEKILKKKVEIQDLNSCRVDFAYRVLEEGNLFYSANEQIRIKFEVNTMNVYFDFKPLFDEYYEVLSEQSLRGDFNA</sequence>
<dbReference type="PANTHER" id="PTHR43852">
    <property type="entry name" value="NUCLEOTIDYLTRANSFERASE"/>
    <property type="match status" value="1"/>
</dbReference>
<protein>
    <recommendedName>
        <fullName evidence="1">Polymerase beta nucleotidyltransferase domain-containing protein</fullName>
    </recommendedName>
</protein>
<dbReference type="InterPro" id="IPR041633">
    <property type="entry name" value="Polbeta"/>
</dbReference>
<name>A0A1F5ZYW0_9BACT</name>
<dbReference type="InterPro" id="IPR043519">
    <property type="entry name" value="NT_sf"/>
</dbReference>
<proteinExistence type="predicted"/>
<evidence type="ECO:0000313" key="3">
    <source>
        <dbReference type="Proteomes" id="UP000176253"/>
    </source>
</evidence>
<dbReference type="Pfam" id="PF18765">
    <property type="entry name" value="Polbeta"/>
    <property type="match status" value="1"/>
</dbReference>
<gene>
    <name evidence="2" type="ORF">A3D78_04015</name>
</gene>
<dbReference type="CDD" id="cd05403">
    <property type="entry name" value="NT_KNTase_like"/>
    <property type="match status" value="1"/>
</dbReference>
<dbReference type="AlphaFoldDB" id="A0A1F5ZYW0"/>
<feature type="domain" description="Polymerase beta nucleotidyltransferase" evidence="1">
    <location>
        <begin position="8"/>
        <end position="101"/>
    </location>
</feature>
<dbReference type="SUPFAM" id="SSF81301">
    <property type="entry name" value="Nucleotidyltransferase"/>
    <property type="match status" value="1"/>
</dbReference>
<evidence type="ECO:0000259" key="1">
    <source>
        <dbReference type="Pfam" id="PF18765"/>
    </source>
</evidence>
<dbReference type="NCBIfam" id="NF047752">
    <property type="entry name" value="MntA_antitoxin"/>
    <property type="match status" value="1"/>
</dbReference>
<accession>A0A1F5ZYW0</accession>
<dbReference type="InterPro" id="IPR052930">
    <property type="entry name" value="TA_antitoxin_MntA"/>
</dbReference>
<dbReference type="Proteomes" id="UP000176253">
    <property type="component" value="Unassembled WGS sequence"/>
</dbReference>
<dbReference type="STRING" id="1798383.A3D78_04015"/>
<evidence type="ECO:0000313" key="2">
    <source>
        <dbReference type="EMBL" id="OGG17352.1"/>
    </source>
</evidence>
<organism evidence="2 3">
    <name type="scientific">Candidatus Gottesmanbacteria bacterium RIFCSPHIGHO2_02_FULL_39_14</name>
    <dbReference type="NCBI Taxonomy" id="1798383"/>
    <lineage>
        <taxon>Bacteria</taxon>
        <taxon>Candidatus Gottesmaniibacteriota</taxon>
    </lineage>
</organism>
<dbReference type="Gene3D" id="3.30.460.10">
    <property type="entry name" value="Beta Polymerase, domain 2"/>
    <property type="match status" value="1"/>
</dbReference>
<comment type="caution">
    <text evidence="2">The sequence shown here is derived from an EMBL/GenBank/DDBJ whole genome shotgun (WGS) entry which is preliminary data.</text>
</comment>
<dbReference type="EMBL" id="MFJM01000037">
    <property type="protein sequence ID" value="OGG17352.1"/>
    <property type="molecule type" value="Genomic_DNA"/>
</dbReference>
<reference evidence="2 3" key="1">
    <citation type="journal article" date="2016" name="Nat. Commun.">
        <title>Thousands of microbial genomes shed light on interconnected biogeochemical processes in an aquifer system.</title>
        <authorList>
            <person name="Anantharaman K."/>
            <person name="Brown C.T."/>
            <person name="Hug L.A."/>
            <person name="Sharon I."/>
            <person name="Castelle C.J."/>
            <person name="Probst A.J."/>
            <person name="Thomas B.C."/>
            <person name="Singh A."/>
            <person name="Wilkins M.J."/>
            <person name="Karaoz U."/>
            <person name="Brodie E.L."/>
            <person name="Williams K.H."/>
            <person name="Hubbard S.S."/>
            <person name="Banfield J.F."/>
        </authorList>
    </citation>
    <scope>NUCLEOTIDE SEQUENCE [LARGE SCALE GENOMIC DNA]</scope>
</reference>
<dbReference type="PANTHER" id="PTHR43852:SF3">
    <property type="entry name" value="NUCLEOTIDYLTRANSFERASE"/>
    <property type="match status" value="1"/>
</dbReference>